<keyword evidence="2" id="KW-1133">Transmembrane helix</keyword>
<sequence length="200" mass="21013">PPQVRFYRRFTGVFGLWISLKVVIALASGAGLDDNIRAKYVAGWEVATLFVGQLLLVLMYQPKASFNTGFPFHGVSSVMLGLVQGQSASDFLRDQGGGTANSPPTPLDNVLQGSQPDSGSAVAPPVSLNHAKGIMKSAGIDLHRTLGFLAGASEDLLNLLRDLDDYDGQDVSFVNSGNNGGGGGGEMGARVDYAAQDLDR</sequence>
<name>A0ABQ6MYN8_9STRA</name>
<feature type="transmembrane region" description="Helical" evidence="2">
    <location>
        <begin position="12"/>
        <end position="32"/>
    </location>
</feature>
<proteinExistence type="predicted"/>
<keyword evidence="4" id="KW-1185">Reference proteome</keyword>
<evidence type="ECO:0000256" key="1">
    <source>
        <dbReference type="SAM" id="MobiDB-lite"/>
    </source>
</evidence>
<feature type="transmembrane region" description="Helical" evidence="2">
    <location>
        <begin position="38"/>
        <end position="60"/>
    </location>
</feature>
<dbReference type="EMBL" id="BRYB01000690">
    <property type="protein sequence ID" value="GMI35460.1"/>
    <property type="molecule type" value="Genomic_DNA"/>
</dbReference>
<keyword evidence="2" id="KW-0472">Membrane</keyword>
<evidence type="ECO:0000313" key="3">
    <source>
        <dbReference type="EMBL" id="GMI35460.1"/>
    </source>
</evidence>
<protein>
    <submittedName>
        <fullName evidence="3">Uncharacterized protein</fullName>
    </submittedName>
</protein>
<organism evidence="3 4">
    <name type="scientific">Tetraparma gracilis</name>
    <dbReference type="NCBI Taxonomy" id="2962635"/>
    <lineage>
        <taxon>Eukaryota</taxon>
        <taxon>Sar</taxon>
        <taxon>Stramenopiles</taxon>
        <taxon>Ochrophyta</taxon>
        <taxon>Bolidophyceae</taxon>
        <taxon>Parmales</taxon>
        <taxon>Triparmaceae</taxon>
        <taxon>Tetraparma</taxon>
    </lineage>
</organism>
<feature type="non-terminal residue" evidence="3">
    <location>
        <position position="1"/>
    </location>
</feature>
<comment type="caution">
    <text evidence="3">The sequence shown here is derived from an EMBL/GenBank/DDBJ whole genome shotgun (WGS) entry which is preliminary data.</text>
</comment>
<accession>A0ABQ6MYN8</accession>
<feature type="region of interest" description="Disordered" evidence="1">
    <location>
        <begin position="177"/>
        <end position="200"/>
    </location>
</feature>
<gene>
    <name evidence="3" type="ORF">TeGR_g7095</name>
</gene>
<reference evidence="3 4" key="1">
    <citation type="journal article" date="2023" name="Commun. Biol.">
        <title>Genome analysis of Parmales, the sister group of diatoms, reveals the evolutionary specialization of diatoms from phago-mixotrophs to photoautotrophs.</title>
        <authorList>
            <person name="Ban H."/>
            <person name="Sato S."/>
            <person name="Yoshikawa S."/>
            <person name="Yamada K."/>
            <person name="Nakamura Y."/>
            <person name="Ichinomiya M."/>
            <person name="Sato N."/>
            <person name="Blanc-Mathieu R."/>
            <person name="Endo H."/>
            <person name="Kuwata A."/>
            <person name="Ogata H."/>
        </authorList>
    </citation>
    <scope>NUCLEOTIDE SEQUENCE [LARGE SCALE GENOMIC DNA]</scope>
</reference>
<evidence type="ECO:0000313" key="4">
    <source>
        <dbReference type="Proteomes" id="UP001165060"/>
    </source>
</evidence>
<feature type="compositionally biased region" description="Gly residues" evidence="1">
    <location>
        <begin position="178"/>
        <end position="187"/>
    </location>
</feature>
<dbReference type="Proteomes" id="UP001165060">
    <property type="component" value="Unassembled WGS sequence"/>
</dbReference>
<feature type="region of interest" description="Disordered" evidence="1">
    <location>
        <begin position="93"/>
        <end position="124"/>
    </location>
</feature>
<keyword evidence="2" id="KW-0812">Transmembrane</keyword>
<evidence type="ECO:0000256" key="2">
    <source>
        <dbReference type="SAM" id="Phobius"/>
    </source>
</evidence>